<dbReference type="InterPro" id="IPR047259">
    <property type="entry name" value="QUIRKY-like"/>
</dbReference>
<dbReference type="EMBL" id="JADCNL010000003">
    <property type="protein sequence ID" value="KAG0488833.1"/>
    <property type="molecule type" value="Genomic_DNA"/>
</dbReference>
<protein>
    <submittedName>
        <fullName evidence="3">Uncharacterized protein</fullName>
    </submittedName>
</protein>
<dbReference type="PANTHER" id="PTHR31425">
    <property type="entry name" value="PHOSPHORIBOSYLANTHRANILATE TRANSFERASE ISOFORM 1"/>
    <property type="match status" value="1"/>
</dbReference>
<evidence type="ECO:0000313" key="5">
    <source>
        <dbReference type="Proteomes" id="UP000639772"/>
    </source>
</evidence>
<organism evidence="3 5">
    <name type="scientific">Vanilla planifolia</name>
    <name type="common">Vanilla</name>
    <dbReference type="NCBI Taxonomy" id="51239"/>
    <lineage>
        <taxon>Eukaryota</taxon>
        <taxon>Viridiplantae</taxon>
        <taxon>Streptophyta</taxon>
        <taxon>Embryophyta</taxon>
        <taxon>Tracheophyta</taxon>
        <taxon>Spermatophyta</taxon>
        <taxon>Magnoliopsida</taxon>
        <taxon>Liliopsida</taxon>
        <taxon>Asparagales</taxon>
        <taxon>Orchidaceae</taxon>
        <taxon>Vanilloideae</taxon>
        <taxon>Vanilleae</taxon>
        <taxon>Vanilla</taxon>
    </lineage>
</organism>
<dbReference type="OrthoDB" id="67700at2759"/>
<proteinExistence type="predicted"/>
<name>A0A835VAP1_VANPL</name>
<reference evidence="4 5" key="1">
    <citation type="journal article" date="2020" name="Nat. Food">
        <title>A phased Vanilla planifolia genome enables genetic improvement of flavour and production.</title>
        <authorList>
            <person name="Hasing T."/>
            <person name="Tang H."/>
            <person name="Brym M."/>
            <person name="Khazi F."/>
            <person name="Huang T."/>
            <person name="Chambers A.H."/>
        </authorList>
    </citation>
    <scope>NUCLEOTIDE SEQUENCE [LARGE SCALE GENOMIC DNA]</scope>
    <source>
        <tissue evidence="3">Leaf</tissue>
    </source>
</reference>
<dbReference type="Proteomes" id="UP000636800">
    <property type="component" value="Chromosome 3"/>
</dbReference>
<evidence type="ECO:0000256" key="1">
    <source>
        <dbReference type="SAM" id="MobiDB-lite"/>
    </source>
</evidence>
<evidence type="ECO:0000313" key="3">
    <source>
        <dbReference type="EMBL" id="KAG0490598.1"/>
    </source>
</evidence>
<dbReference type="AlphaFoldDB" id="A0A835VAP1"/>
<gene>
    <name evidence="3" type="ORF">HPP92_007461</name>
    <name evidence="2" type="ORF">HPP92_007644</name>
</gene>
<dbReference type="PANTHER" id="PTHR31425:SF36">
    <property type="entry name" value="PROTEIN QUIRKY"/>
    <property type="match status" value="1"/>
</dbReference>
<feature type="compositionally biased region" description="Low complexity" evidence="1">
    <location>
        <begin position="41"/>
        <end position="55"/>
    </location>
</feature>
<dbReference type="EMBL" id="JADCNM010000003">
    <property type="protein sequence ID" value="KAG0490598.1"/>
    <property type="molecule type" value="Genomic_DNA"/>
</dbReference>
<evidence type="ECO:0000313" key="2">
    <source>
        <dbReference type="EMBL" id="KAG0488833.1"/>
    </source>
</evidence>
<feature type="region of interest" description="Disordered" evidence="1">
    <location>
        <begin position="1"/>
        <end position="77"/>
    </location>
</feature>
<accession>A0A835VAP1</accession>
<dbReference type="Proteomes" id="UP000639772">
    <property type="component" value="Chromosome 3"/>
</dbReference>
<evidence type="ECO:0000313" key="4">
    <source>
        <dbReference type="Proteomes" id="UP000636800"/>
    </source>
</evidence>
<comment type="caution">
    <text evidence="3">The sequence shown here is derived from an EMBL/GenBank/DDBJ whole genome shotgun (WGS) entry which is preliminary data.</text>
</comment>
<sequence length="161" mass="17313">MRSRPAREGSGNPEWNEYSPGASQKPDPTLEISVWDGGPGEPSSAASARPRCSPSGEKKPDGPSPAVVPSRGDDRHVTGDIMVSVWLGTQADEAFPESCNPTPYTATLHSLKVYQKSPKLWYLRTSVIEAQTYASPAHHRSQIPKSTSAHESPCNASAFLV</sequence>
<keyword evidence="4" id="KW-1185">Reference proteome</keyword>